<evidence type="ECO:0000313" key="1">
    <source>
        <dbReference type="EMBL" id="KAK7016699.1"/>
    </source>
</evidence>
<comment type="caution">
    <text evidence="1">The sequence shown here is derived from an EMBL/GenBank/DDBJ whole genome shotgun (WGS) entry which is preliminary data.</text>
</comment>
<protein>
    <submittedName>
        <fullName evidence="1">Uncharacterized protein</fullName>
    </submittedName>
</protein>
<keyword evidence="2" id="KW-1185">Reference proteome</keyword>
<reference evidence="1 2" key="1">
    <citation type="journal article" date="2024" name="J Genomics">
        <title>Draft genome sequencing and assembly of Favolaschia claudopus CIRM-BRFM 2984 isolated from oak limbs.</title>
        <authorList>
            <person name="Navarro D."/>
            <person name="Drula E."/>
            <person name="Chaduli D."/>
            <person name="Cazenave R."/>
            <person name="Ahrendt S."/>
            <person name="Wang J."/>
            <person name="Lipzen A."/>
            <person name="Daum C."/>
            <person name="Barry K."/>
            <person name="Grigoriev I.V."/>
            <person name="Favel A."/>
            <person name="Rosso M.N."/>
            <person name="Martin F."/>
        </authorList>
    </citation>
    <scope>NUCLEOTIDE SEQUENCE [LARGE SCALE GENOMIC DNA]</scope>
    <source>
        <strain evidence="1 2">CIRM-BRFM 2984</strain>
    </source>
</reference>
<accession>A0AAW0AX22</accession>
<dbReference type="AlphaFoldDB" id="A0AAW0AX22"/>
<proteinExistence type="predicted"/>
<evidence type="ECO:0000313" key="2">
    <source>
        <dbReference type="Proteomes" id="UP001362999"/>
    </source>
</evidence>
<organism evidence="1 2">
    <name type="scientific">Favolaschia claudopus</name>
    <dbReference type="NCBI Taxonomy" id="2862362"/>
    <lineage>
        <taxon>Eukaryota</taxon>
        <taxon>Fungi</taxon>
        <taxon>Dikarya</taxon>
        <taxon>Basidiomycota</taxon>
        <taxon>Agaricomycotina</taxon>
        <taxon>Agaricomycetes</taxon>
        <taxon>Agaricomycetidae</taxon>
        <taxon>Agaricales</taxon>
        <taxon>Marasmiineae</taxon>
        <taxon>Mycenaceae</taxon>
        <taxon>Favolaschia</taxon>
    </lineage>
</organism>
<sequence>GQFHRANWREAANINLSNIRPQQSTVAVTGTTMAVLRNNNLATTECYALIIEPFVNSKSCDYLPTFDVTRESSAKVFELLEAVMACFNSSWEQDSEAGLDRRDMRVSRMSNVHIHIPPHATLRDVAQIILKDCGQTLDRTMPAKFRNRKFPTVYLEGHLDLDKV</sequence>
<dbReference type="EMBL" id="JAWWNJ010000050">
    <property type="protein sequence ID" value="KAK7016699.1"/>
    <property type="molecule type" value="Genomic_DNA"/>
</dbReference>
<gene>
    <name evidence="1" type="ORF">R3P38DRAFT_2541949</name>
</gene>
<feature type="non-terminal residue" evidence="1">
    <location>
        <position position="1"/>
    </location>
</feature>
<name>A0AAW0AX22_9AGAR</name>
<dbReference type="Proteomes" id="UP001362999">
    <property type="component" value="Unassembled WGS sequence"/>
</dbReference>